<dbReference type="InterPro" id="IPR001387">
    <property type="entry name" value="Cro/C1-type_HTH"/>
</dbReference>
<name>A0A4D4KVI7_STRVO</name>
<dbReference type="PANTHER" id="PTHR35010:SF2">
    <property type="entry name" value="BLL4672 PROTEIN"/>
    <property type="match status" value="1"/>
</dbReference>
<feature type="domain" description="HTH cro/C1-type" evidence="2">
    <location>
        <begin position="35"/>
        <end position="89"/>
    </location>
</feature>
<accession>A0A4D4KVI7</accession>
<protein>
    <recommendedName>
        <fullName evidence="2">HTH cro/C1-type domain-containing protein</fullName>
    </recommendedName>
</protein>
<dbReference type="AlphaFoldDB" id="A0A4D4KVI7"/>
<evidence type="ECO:0000313" key="3">
    <source>
        <dbReference type="EMBL" id="GDY49833.1"/>
    </source>
</evidence>
<comment type="caution">
    <text evidence="3">The sequence shown here is derived from an EMBL/GenBank/DDBJ whole genome shotgun (WGS) entry which is preliminary data.</text>
</comment>
<reference evidence="3 4" key="1">
    <citation type="journal article" date="2020" name="Int. J. Syst. Evol. Microbiol.">
        <title>Reclassification of Streptomyces castelarensis and Streptomyces sporoclivatus as later heterotypic synonyms of Streptomyces antimycoticus.</title>
        <authorList>
            <person name="Komaki H."/>
            <person name="Tamura T."/>
        </authorList>
    </citation>
    <scope>NUCLEOTIDE SEQUENCE [LARGE SCALE GENOMIC DNA]</scope>
    <source>
        <strain evidence="3 4">NBRC 13459</strain>
    </source>
</reference>
<dbReference type="SUPFAM" id="SSF47413">
    <property type="entry name" value="lambda repressor-like DNA-binding domains"/>
    <property type="match status" value="1"/>
</dbReference>
<dbReference type="SMART" id="SM00530">
    <property type="entry name" value="HTH_XRE"/>
    <property type="match status" value="1"/>
</dbReference>
<dbReference type="Proteomes" id="UP000301309">
    <property type="component" value="Unassembled WGS sequence"/>
</dbReference>
<proteinExistence type="predicted"/>
<feature type="compositionally biased region" description="Basic residues" evidence="1">
    <location>
        <begin position="33"/>
        <end position="42"/>
    </location>
</feature>
<evidence type="ECO:0000313" key="4">
    <source>
        <dbReference type="Proteomes" id="UP000301309"/>
    </source>
</evidence>
<evidence type="ECO:0000256" key="1">
    <source>
        <dbReference type="SAM" id="MobiDB-lite"/>
    </source>
</evidence>
<dbReference type="InterPro" id="IPR010982">
    <property type="entry name" value="Lambda_DNA-bd_dom_sf"/>
</dbReference>
<feature type="region of interest" description="Disordered" evidence="1">
    <location>
        <begin position="15"/>
        <end position="42"/>
    </location>
</feature>
<sequence>MDGVSRSELADFLRRRREALPPDRVPATAIHPPGRRARRTPGLRREEVAALAGVSVNDYERLEQARAPRPSPQVLAALGTALRLTAAEREHLARLAGQIPPGTNADRRPVPAGARRLLNRLGPIPAYLVDERQDIVLSGWLTRVHPGRPWLAKLAGQ</sequence>
<dbReference type="GO" id="GO:0003677">
    <property type="term" value="F:DNA binding"/>
    <property type="evidence" value="ECO:0007669"/>
    <property type="project" value="InterPro"/>
</dbReference>
<gene>
    <name evidence="3" type="ORF">SVIO_004560</name>
</gene>
<dbReference type="Pfam" id="PF13560">
    <property type="entry name" value="HTH_31"/>
    <property type="match status" value="1"/>
</dbReference>
<keyword evidence="4" id="KW-1185">Reference proteome</keyword>
<dbReference type="PANTHER" id="PTHR35010">
    <property type="entry name" value="BLL4672 PROTEIN-RELATED"/>
    <property type="match status" value="1"/>
</dbReference>
<dbReference type="EMBL" id="BJHW01000001">
    <property type="protein sequence ID" value="GDY49833.1"/>
    <property type="molecule type" value="Genomic_DNA"/>
</dbReference>
<dbReference type="CDD" id="cd00093">
    <property type="entry name" value="HTH_XRE"/>
    <property type="match status" value="1"/>
</dbReference>
<dbReference type="Gene3D" id="1.10.260.40">
    <property type="entry name" value="lambda repressor-like DNA-binding domains"/>
    <property type="match status" value="1"/>
</dbReference>
<dbReference type="PROSITE" id="PS50943">
    <property type="entry name" value="HTH_CROC1"/>
    <property type="match status" value="1"/>
</dbReference>
<organism evidence="3 4">
    <name type="scientific">Streptomyces violaceusniger</name>
    <dbReference type="NCBI Taxonomy" id="68280"/>
    <lineage>
        <taxon>Bacteria</taxon>
        <taxon>Bacillati</taxon>
        <taxon>Actinomycetota</taxon>
        <taxon>Actinomycetes</taxon>
        <taxon>Kitasatosporales</taxon>
        <taxon>Streptomycetaceae</taxon>
        <taxon>Streptomyces</taxon>
        <taxon>Streptomyces violaceusniger group</taxon>
    </lineage>
</organism>
<evidence type="ECO:0000259" key="2">
    <source>
        <dbReference type="PROSITE" id="PS50943"/>
    </source>
</evidence>